<name>A0A444YZA9_ARAHY</name>
<dbReference type="InterPro" id="IPR002081">
    <property type="entry name" value="Cryptochrome/DNA_photolyase_1"/>
</dbReference>
<dbReference type="Pfam" id="PF00875">
    <property type="entry name" value="DNA_photolyase"/>
    <property type="match status" value="1"/>
</dbReference>
<dbReference type="EMBL" id="SDMP01000015">
    <property type="protein sequence ID" value="RYR07246.1"/>
    <property type="molecule type" value="Genomic_DNA"/>
</dbReference>
<accession>A0A444YZA9</accession>
<dbReference type="STRING" id="3818.A0A444YZA9"/>
<dbReference type="GO" id="GO:0071949">
    <property type="term" value="F:FAD binding"/>
    <property type="evidence" value="ECO:0007669"/>
    <property type="project" value="TreeGrafter"/>
</dbReference>
<dbReference type="GO" id="GO:0000719">
    <property type="term" value="P:photoreactive repair"/>
    <property type="evidence" value="ECO:0007669"/>
    <property type="project" value="TreeGrafter"/>
</dbReference>
<comment type="caution">
    <text evidence="3">The sequence shown here is derived from an EMBL/GenBank/DDBJ whole genome shotgun (WGS) entry which is preliminary data.</text>
</comment>
<dbReference type="InterPro" id="IPR002156">
    <property type="entry name" value="RNaseH_domain"/>
</dbReference>
<feature type="domain" description="Photolyase/cryptochrome alpha/beta" evidence="2">
    <location>
        <begin position="198"/>
        <end position="314"/>
    </location>
</feature>
<evidence type="ECO:0000313" key="3">
    <source>
        <dbReference type="EMBL" id="RYR07246.1"/>
    </source>
</evidence>
<evidence type="ECO:0000259" key="2">
    <source>
        <dbReference type="PROSITE" id="PS51645"/>
    </source>
</evidence>
<keyword evidence="1" id="KW-1133">Transmembrane helix</keyword>
<dbReference type="SUPFAM" id="SSF52425">
    <property type="entry name" value="Cryptochrome/photolyase, N-terminal domain"/>
    <property type="match status" value="1"/>
</dbReference>
<feature type="transmembrane region" description="Helical" evidence="1">
    <location>
        <begin position="97"/>
        <end position="118"/>
    </location>
</feature>
<evidence type="ECO:0000313" key="4">
    <source>
        <dbReference type="Proteomes" id="UP000289738"/>
    </source>
</evidence>
<keyword evidence="4" id="KW-1185">Reference proteome</keyword>
<dbReference type="Proteomes" id="UP000289738">
    <property type="component" value="Chromosome B05"/>
</dbReference>
<dbReference type="InterPro" id="IPR036155">
    <property type="entry name" value="Crypto/Photolyase_N_sf"/>
</dbReference>
<dbReference type="Pfam" id="PF13456">
    <property type="entry name" value="RVT_3"/>
    <property type="match status" value="1"/>
</dbReference>
<dbReference type="InterPro" id="IPR044730">
    <property type="entry name" value="RNase_H-like_dom_plant"/>
</dbReference>
<protein>
    <recommendedName>
        <fullName evidence="2">Photolyase/cryptochrome alpha/beta domain-containing protein</fullName>
    </recommendedName>
</protein>
<dbReference type="PANTHER" id="PTHR11455">
    <property type="entry name" value="CRYPTOCHROME"/>
    <property type="match status" value="1"/>
</dbReference>
<keyword evidence="1" id="KW-0812">Transmembrane</keyword>
<dbReference type="CDD" id="cd06222">
    <property type="entry name" value="RNase_H_like"/>
    <property type="match status" value="1"/>
</dbReference>
<reference evidence="3 4" key="1">
    <citation type="submission" date="2019-01" db="EMBL/GenBank/DDBJ databases">
        <title>Sequencing of cultivated peanut Arachis hypogaea provides insights into genome evolution and oil improvement.</title>
        <authorList>
            <person name="Chen X."/>
        </authorList>
    </citation>
    <scope>NUCLEOTIDE SEQUENCE [LARGE SCALE GENOMIC DNA]</scope>
    <source>
        <strain evidence="4">cv. Fuhuasheng</strain>
        <tissue evidence="3">Leaves</tissue>
    </source>
</reference>
<dbReference type="GO" id="GO:0004523">
    <property type="term" value="F:RNA-DNA hybrid ribonuclease activity"/>
    <property type="evidence" value="ECO:0007669"/>
    <property type="project" value="InterPro"/>
</dbReference>
<dbReference type="InterPro" id="IPR014729">
    <property type="entry name" value="Rossmann-like_a/b/a_fold"/>
</dbReference>
<organism evidence="3 4">
    <name type="scientific">Arachis hypogaea</name>
    <name type="common">Peanut</name>
    <dbReference type="NCBI Taxonomy" id="3818"/>
    <lineage>
        <taxon>Eukaryota</taxon>
        <taxon>Viridiplantae</taxon>
        <taxon>Streptophyta</taxon>
        <taxon>Embryophyta</taxon>
        <taxon>Tracheophyta</taxon>
        <taxon>Spermatophyta</taxon>
        <taxon>Magnoliopsida</taxon>
        <taxon>eudicotyledons</taxon>
        <taxon>Gunneridae</taxon>
        <taxon>Pentapetalae</taxon>
        <taxon>rosids</taxon>
        <taxon>fabids</taxon>
        <taxon>Fabales</taxon>
        <taxon>Fabaceae</taxon>
        <taxon>Papilionoideae</taxon>
        <taxon>50 kb inversion clade</taxon>
        <taxon>dalbergioids sensu lato</taxon>
        <taxon>Dalbergieae</taxon>
        <taxon>Pterocarpus clade</taxon>
        <taxon>Arachis</taxon>
    </lineage>
</organism>
<dbReference type="InterPro" id="IPR036397">
    <property type="entry name" value="RNaseH_sf"/>
</dbReference>
<dbReference type="GO" id="GO:0003677">
    <property type="term" value="F:DNA binding"/>
    <property type="evidence" value="ECO:0007669"/>
    <property type="project" value="TreeGrafter"/>
</dbReference>
<dbReference type="SUPFAM" id="SSF53098">
    <property type="entry name" value="Ribonuclease H-like"/>
    <property type="match status" value="1"/>
</dbReference>
<sequence length="314" mass="34577">MLKVNVDAAVGNINKGGVGVVIRDNLGQVMATTCWAISFPLKAHETEVYAAYRGMKMAIESCFTNIILESDSMQVVKALKQGKINDSCFGSFIADSLYLIVASLSLSFSIILPTHFFLQPKIQTWFSPQQPNTLKVPTQASSLAHLSLSTPTPLSLSSNSINNKLSFILIISHNPLQSPFPLLPHRPFDPLGITALRCAAVVWSRNDLRVHNNETLNTAHNELHSILAIYCFDPSNYGKFSSGFDKTGPFCANFLIQSVSNLRKNLQERGSDLVVRVGKPEIIFVEIVKVVGVCWWIMRKSLWVISGGKRGTVG</sequence>
<dbReference type="PROSITE" id="PS51645">
    <property type="entry name" value="PHR_CRY_ALPHA_BETA"/>
    <property type="match status" value="1"/>
</dbReference>
<dbReference type="GO" id="GO:0003904">
    <property type="term" value="F:deoxyribodipyrimidine photo-lyase activity"/>
    <property type="evidence" value="ECO:0007669"/>
    <property type="project" value="TreeGrafter"/>
</dbReference>
<dbReference type="InterPro" id="IPR012337">
    <property type="entry name" value="RNaseH-like_sf"/>
</dbReference>
<dbReference type="Gene3D" id="3.40.50.620">
    <property type="entry name" value="HUPs"/>
    <property type="match status" value="1"/>
</dbReference>
<keyword evidence="1" id="KW-0472">Membrane</keyword>
<proteinExistence type="predicted"/>
<dbReference type="Gene3D" id="3.30.420.10">
    <property type="entry name" value="Ribonuclease H-like superfamily/Ribonuclease H"/>
    <property type="match status" value="1"/>
</dbReference>
<dbReference type="PANTHER" id="PTHR11455:SF2">
    <property type="entry name" value="BLUE-LIGHT PHOTORECEPTOR PHR2"/>
    <property type="match status" value="1"/>
</dbReference>
<evidence type="ECO:0000256" key="1">
    <source>
        <dbReference type="SAM" id="Phobius"/>
    </source>
</evidence>
<dbReference type="InterPro" id="IPR006050">
    <property type="entry name" value="DNA_photolyase_N"/>
</dbReference>
<dbReference type="AlphaFoldDB" id="A0A444YZA9"/>
<gene>
    <name evidence="3" type="ORF">Ahy_B05g074562</name>
</gene>